<feature type="domain" description="ATPase AAA-type core" evidence="3">
    <location>
        <begin position="137"/>
        <end position="271"/>
    </location>
</feature>
<dbReference type="Gene3D" id="3.40.50.300">
    <property type="entry name" value="P-loop containing nucleotide triphosphate hydrolases"/>
    <property type="match status" value="1"/>
</dbReference>
<dbReference type="SUPFAM" id="SSF52540">
    <property type="entry name" value="P-loop containing nucleoside triphosphate hydrolases"/>
    <property type="match status" value="1"/>
</dbReference>
<evidence type="ECO:0000256" key="2">
    <source>
        <dbReference type="ARBA" id="ARBA00022840"/>
    </source>
</evidence>
<keyword evidence="2" id="KW-0067">ATP-binding</keyword>
<dbReference type="GO" id="GO:0005524">
    <property type="term" value="F:ATP binding"/>
    <property type="evidence" value="ECO:0007669"/>
    <property type="project" value="UniProtKB-KW"/>
</dbReference>
<evidence type="ECO:0000256" key="1">
    <source>
        <dbReference type="ARBA" id="ARBA00022741"/>
    </source>
</evidence>
<dbReference type="Pfam" id="PF17862">
    <property type="entry name" value="AAA_lid_3"/>
    <property type="match status" value="1"/>
</dbReference>
<accession>A0A7J7L3M9</accession>
<dbReference type="GO" id="GO:0015630">
    <property type="term" value="C:microtubule cytoskeleton"/>
    <property type="evidence" value="ECO:0007669"/>
    <property type="project" value="TreeGrafter"/>
</dbReference>
<reference evidence="5 6" key="1">
    <citation type="journal article" date="2020" name="IScience">
        <title>Genome Sequencing of the Endangered Kingdonia uniflora (Circaeasteraceae, Ranunculales) Reveals Potential Mechanisms of Evolutionary Specialization.</title>
        <authorList>
            <person name="Sun Y."/>
            <person name="Deng T."/>
            <person name="Zhang A."/>
            <person name="Moore M.J."/>
            <person name="Landis J.B."/>
            <person name="Lin N."/>
            <person name="Zhang H."/>
            <person name="Zhang X."/>
            <person name="Huang J."/>
            <person name="Zhang X."/>
            <person name="Sun H."/>
            <person name="Wang H."/>
        </authorList>
    </citation>
    <scope>NUCLEOTIDE SEQUENCE [LARGE SCALE GENOMIC DNA]</scope>
    <source>
        <strain evidence="5">TB1705</strain>
        <tissue evidence="5">Leaf</tissue>
    </source>
</reference>
<dbReference type="Proteomes" id="UP000541444">
    <property type="component" value="Unassembled WGS sequence"/>
</dbReference>
<dbReference type="AlphaFoldDB" id="A0A7J7L3M9"/>
<feature type="domain" description="AAA ATPase AAA+ lid" evidence="4">
    <location>
        <begin position="294"/>
        <end position="319"/>
    </location>
</feature>
<evidence type="ECO:0000313" key="6">
    <source>
        <dbReference type="Proteomes" id="UP000541444"/>
    </source>
</evidence>
<dbReference type="PANTHER" id="PTHR23074:SF86">
    <property type="entry name" value="SPASTIN"/>
    <property type="match status" value="1"/>
</dbReference>
<dbReference type="InterPro" id="IPR050304">
    <property type="entry name" value="MT-severing_AAA_ATPase"/>
</dbReference>
<keyword evidence="6" id="KW-1185">Reference proteome</keyword>
<gene>
    <name evidence="5" type="ORF">GIB67_030932</name>
</gene>
<dbReference type="InterPro" id="IPR027417">
    <property type="entry name" value="P-loop_NTPase"/>
</dbReference>
<protein>
    <submittedName>
        <fullName evidence="5">Uncharacterized protein</fullName>
    </submittedName>
</protein>
<dbReference type="OrthoDB" id="10251136at2759"/>
<evidence type="ECO:0000259" key="4">
    <source>
        <dbReference type="Pfam" id="PF17862"/>
    </source>
</evidence>
<keyword evidence="1" id="KW-0547">Nucleotide-binding</keyword>
<dbReference type="Pfam" id="PF00004">
    <property type="entry name" value="AAA"/>
    <property type="match status" value="1"/>
</dbReference>
<dbReference type="InterPro" id="IPR003959">
    <property type="entry name" value="ATPase_AAA_core"/>
</dbReference>
<sequence>MVSILGVLDSLENLLFQDDVDGKELEELFARKSVVDDALLSCRDPQKFVIGKGSTSILLDNVRRECLSDLRSLHHSLKKLDLPNQISKFFVREFCIQTASLILCTASSSYKLHSVVMVPLDLLVIDEAAQLKECLHLFGPPGNGETMLAKTVASESDATFFNFSASSLTSKWVCEAKKLVRTLFRVAIYRQPATFHGLCGGFLSLHIDSIMSTRLANENDSSRRLKSEFLVQFGGLTSNPDDLVILIGVTNKPQELDDTVLRHLVKTIYMPLPDESVRRLILKNKFKGQAFSLPGYSGSDLQALCEEAGMMPIRELGSNILTVNTNQVILWTSHILDSFVFNLIRLILRLTHEGVIAQKDPYLLSMLRQIILDVGALLHLIEYPLVIKVRIDRSSGRKSGRSLDVVPDTD</sequence>
<dbReference type="GO" id="GO:0016887">
    <property type="term" value="F:ATP hydrolysis activity"/>
    <property type="evidence" value="ECO:0007669"/>
    <property type="project" value="InterPro"/>
</dbReference>
<evidence type="ECO:0000313" key="5">
    <source>
        <dbReference type="EMBL" id="KAF6137168.1"/>
    </source>
</evidence>
<dbReference type="EMBL" id="JACGCM010002660">
    <property type="protein sequence ID" value="KAF6137168.1"/>
    <property type="molecule type" value="Genomic_DNA"/>
</dbReference>
<dbReference type="GO" id="GO:0000226">
    <property type="term" value="P:microtubule cytoskeleton organization"/>
    <property type="evidence" value="ECO:0007669"/>
    <property type="project" value="UniProtKB-ARBA"/>
</dbReference>
<evidence type="ECO:0000259" key="3">
    <source>
        <dbReference type="Pfam" id="PF00004"/>
    </source>
</evidence>
<organism evidence="5 6">
    <name type="scientific">Kingdonia uniflora</name>
    <dbReference type="NCBI Taxonomy" id="39325"/>
    <lineage>
        <taxon>Eukaryota</taxon>
        <taxon>Viridiplantae</taxon>
        <taxon>Streptophyta</taxon>
        <taxon>Embryophyta</taxon>
        <taxon>Tracheophyta</taxon>
        <taxon>Spermatophyta</taxon>
        <taxon>Magnoliopsida</taxon>
        <taxon>Ranunculales</taxon>
        <taxon>Circaeasteraceae</taxon>
        <taxon>Kingdonia</taxon>
    </lineage>
</organism>
<comment type="caution">
    <text evidence="5">The sequence shown here is derived from an EMBL/GenBank/DDBJ whole genome shotgun (WGS) entry which is preliminary data.</text>
</comment>
<dbReference type="Gene3D" id="1.10.8.60">
    <property type="match status" value="1"/>
</dbReference>
<dbReference type="InterPro" id="IPR041569">
    <property type="entry name" value="AAA_lid_3"/>
</dbReference>
<name>A0A7J7L3M9_9MAGN</name>
<dbReference type="PANTHER" id="PTHR23074">
    <property type="entry name" value="AAA DOMAIN-CONTAINING"/>
    <property type="match status" value="1"/>
</dbReference>
<proteinExistence type="predicted"/>